<protein>
    <submittedName>
        <fullName evidence="6">Energy-coupling factor transporter transmembrane protein EcfT</fullName>
    </submittedName>
</protein>
<evidence type="ECO:0000313" key="7">
    <source>
        <dbReference type="Proteomes" id="UP000469215"/>
    </source>
</evidence>
<keyword evidence="2 5" id="KW-0812">Transmembrane</keyword>
<dbReference type="Proteomes" id="UP000469215">
    <property type="component" value="Unassembled WGS sequence"/>
</dbReference>
<keyword evidence="3 5" id="KW-1133">Transmembrane helix</keyword>
<comment type="caution">
    <text evidence="6">The sequence shown here is derived from an EMBL/GenBank/DDBJ whole genome shotgun (WGS) entry which is preliminary data.</text>
</comment>
<proteinExistence type="predicted"/>
<accession>A0A6N9H7S9</accession>
<gene>
    <name evidence="6" type="ORF">GSY69_07660</name>
</gene>
<dbReference type="InterPro" id="IPR003339">
    <property type="entry name" value="ABC/ECF_trnsptr_transmembrane"/>
</dbReference>
<evidence type="ECO:0000256" key="5">
    <source>
        <dbReference type="SAM" id="Phobius"/>
    </source>
</evidence>
<sequence>MRRRQQFLGGYVPGTSWLHRTPALVKLAAVCAVGICAVAVRAPWLSLGLAVAAVLAGLSAGLPLRRILEPATRLWPLLLLLLGLNAWLTGPEQAARTLSTIIVCVLTAGLLMLTASVAQLLAAFEVLAQPVRLVGIGPERAGLAAALTVRSIPVLADLFADAGDAARARGLERSLRVRTVPVALRAVKYADDTGRALAARGLGD</sequence>
<feature type="transmembrane region" description="Helical" evidence="5">
    <location>
        <begin position="71"/>
        <end position="88"/>
    </location>
</feature>
<evidence type="ECO:0000256" key="1">
    <source>
        <dbReference type="ARBA" id="ARBA00004141"/>
    </source>
</evidence>
<keyword evidence="7" id="KW-1185">Reference proteome</keyword>
<evidence type="ECO:0000313" key="6">
    <source>
        <dbReference type="EMBL" id="MYM19846.1"/>
    </source>
</evidence>
<dbReference type="RefSeq" id="WP_160953270.1">
    <property type="nucleotide sequence ID" value="NZ_WWEQ01000026.1"/>
</dbReference>
<keyword evidence="4 5" id="KW-0472">Membrane</keyword>
<dbReference type="GO" id="GO:0005886">
    <property type="term" value="C:plasma membrane"/>
    <property type="evidence" value="ECO:0007669"/>
    <property type="project" value="UniProtKB-ARBA"/>
</dbReference>
<evidence type="ECO:0000256" key="4">
    <source>
        <dbReference type="ARBA" id="ARBA00023136"/>
    </source>
</evidence>
<organism evidence="6 7">
    <name type="scientific">Brevibacterium rongguiense</name>
    <dbReference type="NCBI Taxonomy" id="2695267"/>
    <lineage>
        <taxon>Bacteria</taxon>
        <taxon>Bacillati</taxon>
        <taxon>Actinomycetota</taxon>
        <taxon>Actinomycetes</taxon>
        <taxon>Micrococcales</taxon>
        <taxon>Brevibacteriaceae</taxon>
        <taxon>Brevibacterium</taxon>
    </lineage>
</organism>
<name>A0A6N9H7S9_9MICO</name>
<evidence type="ECO:0000256" key="3">
    <source>
        <dbReference type="ARBA" id="ARBA00022989"/>
    </source>
</evidence>
<reference evidence="6 7" key="1">
    <citation type="submission" date="2020-01" db="EMBL/GenBank/DDBJ databases">
        <authorList>
            <person name="Deng T."/>
        </authorList>
    </citation>
    <scope>NUCLEOTIDE SEQUENCE [LARGE SCALE GENOMIC DNA]</scope>
    <source>
        <strain evidence="6 7">5221</strain>
    </source>
</reference>
<feature type="transmembrane region" description="Helical" evidence="5">
    <location>
        <begin position="100"/>
        <end position="124"/>
    </location>
</feature>
<dbReference type="Pfam" id="PF02361">
    <property type="entry name" value="CbiQ"/>
    <property type="match status" value="1"/>
</dbReference>
<dbReference type="EMBL" id="WWEQ01000026">
    <property type="protein sequence ID" value="MYM19846.1"/>
    <property type="molecule type" value="Genomic_DNA"/>
</dbReference>
<comment type="subcellular location">
    <subcellularLocation>
        <location evidence="1">Membrane</location>
        <topology evidence="1">Multi-pass membrane protein</topology>
    </subcellularLocation>
</comment>
<evidence type="ECO:0000256" key="2">
    <source>
        <dbReference type="ARBA" id="ARBA00022692"/>
    </source>
</evidence>
<dbReference type="AlphaFoldDB" id="A0A6N9H7S9"/>